<accession>A0A5P1EGT3</accession>
<sequence>MAGDSTPKANLNADHSESDDAQRKRVKPAITLRPTASFGVYHDLMRNLVMRMGPRYFAAYEDSVFRDYVQFGPPGVDLPTFEHILSQ</sequence>
<protein>
    <submittedName>
        <fullName evidence="2">Uncharacterized protein</fullName>
    </submittedName>
</protein>
<feature type="compositionally biased region" description="Basic and acidic residues" evidence="1">
    <location>
        <begin position="14"/>
        <end position="23"/>
    </location>
</feature>
<keyword evidence="3" id="KW-1185">Reference proteome</keyword>
<dbReference type="Proteomes" id="UP000243459">
    <property type="component" value="Chromosome 7"/>
</dbReference>
<feature type="region of interest" description="Disordered" evidence="1">
    <location>
        <begin position="1"/>
        <end position="27"/>
    </location>
</feature>
<gene>
    <name evidence="2" type="ORF">A4U43_C07F13120</name>
</gene>
<organism evidence="2 3">
    <name type="scientific">Asparagus officinalis</name>
    <name type="common">Garden asparagus</name>
    <dbReference type="NCBI Taxonomy" id="4686"/>
    <lineage>
        <taxon>Eukaryota</taxon>
        <taxon>Viridiplantae</taxon>
        <taxon>Streptophyta</taxon>
        <taxon>Embryophyta</taxon>
        <taxon>Tracheophyta</taxon>
        <taxon>Spermatophyta</taxon>
        <taxon>Magnoliopsida</taxon>
        <taxon>Liliopsida</taxon>
        <taxon>Asparagales</taxon>
        <taxon>Asparagaceae</taxon>
        <taxon>Asparagoideae</taxon>
        <taxon>Asparagus</taxon>
    </lineage>
</organism>
<proteinExistence type="predicted"/>
<dbReference type="EMBL" id="CM007387">
    <property type="protein sequence ID" value="ONK63260.1"/>
    <property type="molecule type" value="Genomic_DNA"/>
</dbReference>
<evidence type="ECO:0000313" key="2">
    <source>
        <dbReference type="EMBL" id="ONK63260.1"/>
    </source>
</evidence>
<evidence type="ECO:0000313" key="3">
    <source>
        <dbReference type="Proteomes" id="UP000243459"/>
    </source>
</evidence>
<name>A0A5P1EGT3_ASPOF</name>
<evidence type="ECO:0000256" key="1">
    <source>
        <dbReference type="SAM" id="MobiDB-lite"/>
    </source>
</evidence>
<dbReference type="AlphaFoldDB" id="A0A5P1EGT3"/>
<reference evidence="3" key="1">
    <citation type="journal article" date="2017" name="Nat. Commun.">
        <title>The asparagus genome sheds light on the origin and evolution of a young Y chromosome.</title>
        <authorList>
            <person name="Harkess A."/>
            <person name="Zhou J."/>
            <person name="Xu C."/>
            <person name="Bowers J.E."/>
            <person name="Van der Hulst R."/>
            <person name="Ayyampalayam S."/>
            <person name="Mercati F."/>
            <person name="Riccardi P."/>
            <person name="McKain M.R."/>
            <person name="Kakrana A."/>
            <person name="Tang H."/>
            <person name="Ray J."/>
            <person name="Groenendijk J."/>
            <person name="Arikit S."/>
            <person name="Mathioni S.M."/>
            <person name="Nakano M."/>
            <person name="Shan H."/>
            <person name="Telgmann-Rauber A."/>
            <person name="Kanno A."/>
            <person name="Yue Z."/>
            <person name="Chen H."/>
            <person name="Li W."/>
            <person name="Chen Y."/>
            <person name="Xu X."/>
            <person name="Zhang Y."/>
            <person name="Luo S."/>
            <person name="Chen H."/>
            <person name="Gao J."/>
            <person name="Mao Z."/>
            <person name="Pires J.C."/>
            <person name="Luo M."/>
            <person name="Kudrna D."/>
            <person name="Wing R.A."/>
            <person name="Meyers B.C."/>
            <person name="Yi K."/>
            <person name="Kong H."/>
            <person name="Lavrijsen P."/>
            <person name="Sunseri F."/>
            <person name="Falavigna A."/>
            <person name="Ye Y."/>
            <person name="Leebens-Mack J.H."/>
            <person name="Chen G."/>
        </authorList>
    </citation>
    <scope>NUCLEOTIDE SEQUENCE [LARGE SCALE GENOMIC DNA]</scope>
    <source>
        <strain evidence="3">cv. DH0086</strain>
    </source>
</reference>
<dbReference type="Gramene" id="ONK63260">
    <property type="protein sequence ID" value="ONK63260"/>
    <property type="gene ID" value="A4U43_C07F13120"/>
</dbReference>